<evidence type="ECO:0000256" key="3">
    <source>
        <dbReference type="ARBA" id="ARBA00022989"/>
    </source>
</evidence>
<feature type="domain" description="MARVEL" evidence="10">
    <location>
        <begin position="16"/>
        <end position="157"/>
    </location>
</feature>
<evidence type="ECO:0000313" key="11">
    <source>
        <dbReference type="EMBL" id="KAL2086097.1"/>
    </source>
</evidence>
<accession>A0ABD1JGB2</accession>
<evidence type="ECO:0000259" key="10">
    <source>
        <dbReference type="PROSITE" id="PS51225"/>
    </source>
</evidence>
<evidence type="ECO:0000256" key="8">
    <source>
        <dbReference type="PROSITE-ProRule" id="PRU00581"/>
    </source>
</evidence>
<dbReference type="PRINTS" id="PR01884">
    <property type="entry name" value="MALPROTEIN"/>
</dbReference>
<dbReference type="PANTHER" id="PTHR22776">
    <property type="entry name" value="MARVEL-CONTAINING POTENTIAL LIPID RAFT-ASSOCIATED PROTEIN"/>
    <property type="match status" value="1"/>
</dbReference>
<organism evidence="11 12">
    <name type="scientific">Coilia grayii</name>
    <name type="common">Gray's grenadier anchovy</name>
    <dbReference type="NCBI Taxonomy" id="363190"/>
    <lineage>
        <taxon>Eukaryota</taxon>
        <taxon>Metazoa</taxon>
        <taxon>Chordata</taxon>
        <taxon>Craniata</taxon>
        <taxon>Vertebrata</taxon>
        <taxon>Euteleostomi</taxon>
        <taxon>Actinopterygii</taxon>
        <taxon>Neopterygii</taxon>
        <taxon>Teleostei</taxon>
        <taxon>Clupei</taxon>
        <taxon>Clupeiformes</taxon>
        <taxon>Clupeoidei</taxon>
        <taxon>Engraulidae</taxon>
        <taxon>Coilinae</taxon>
        <taxon>Coilia</taxon>
    </lineage>
</organism>
<proteinExistence type="inferred from homology"/>
<reference evidence="11 12" key="1">
    <citation type="submission" date="2024-09" db="EMBL/GenBank/DDBJ databases">
        <title>A chromosome-level genome assembly of Gray's grenadier anchovy, Coilia grayii.</title>
        <authorList>
            <person name="Fu Z."/>
        </authorList>
    </citation>
    <scope>NUCLEOTIDE SEQUENCE [LARGE SCALE GENOMIC DNA]</scope>
    <source>
        <strain evidence="11">G4</strain>
        <tissue evidence="11">Muscle</tissue>
    </source>
</reference>
<evidence type="ECO:0000256" key="5">
    <source>
        <dbReference type="ARBA" id="ARBA00023288"/>
    </source>
</evidence>
<evidence type="ECO:0000256" key="6">
    <source>
        <dbReference type="ARBA" id="ARBA00034721"/>
    </source>
</evidence>
<sequence length="164" mass="17630">MSASENRSSLPSGRAVVSTMPDRLIIAEMVLGGVVWMLLVSEGPVQAPVLCWVVVASVSCFLLSSLWLLLSCCGANASTVWLTADAVYHVLATLAYLSAAICLAVITNALSAHKHVSWVGPSAVAVLYKYFIASTILAFITTFLYFIHAIYSVMRSRRAPYTAI</sequence>
<keyword evidence="5" id="KW-0449">Lipoprotein</keyword>
<comment type="similarity">
    <text evidence="6">Belongs to the MAL family.</text>
</comment>
<gene>
    <name evidence="11" type="ORF">ACEWY4_017156</name>
</gene>
<keyword evidence="3 9" id="KW-1133">Transmembrane helix</keyword>
<keyword evidence="2 8" id="KW-0812">Transmembrane</keyword>
<dbReference type="AlphaFoldDB" id="A0ABD1JGB2"/>
<evidence type="ECO:0000256" key="9">
    <source>
        <dbReference type="SAM" id="Phobius"/>
    </source>
</evidence>
<dbReference type="InterPro" id="IPR013295">
    <property type="entry name" value="MAL"/>
</dbReference>
<comment type="caution">
    <text evidence="11">The sequence shown here is derived from an EMBL/GenBank/DDBJ whole genome shotgun (WGS) entry which is preliminary data.</text>
</comment>
<evidence type="ECO:0000256" key="2">
    <source>
        <dbReference type="ARBA" id="ARBA00022692"/>
    </source>
</evidence>
<name>A0ABD1JGB2_9TELE</name>
<protein>
    <recommendedName>
        <fullName evidence="7">Myelin and lymphocyte protein</fullName>
    </recommendedName>
</protein>
<dbReference type="Proteomes" id="UP001591681">
    <property type="component" value="Unassembled WGS sequence"/>
</dbReference>
<dbReference type="GO" id="GO:0016020">
    <property type="term" value="C:membrane"/>
    <property type="evidence" value="ECO:0007669"/>
    <property type="project" value="UniProtKB-SubCell"/>
</dbReference>
<feature type="transmembrane region" description="Helical" evidence="9">
    <location>
        <begin position="24"/>
        <end position="41"/>
    </location>
</feature>
<keyword evidence="12" id="KW-1185">Reference proteome</keyword>
<comment type="subcellular location">
    <subcellularLocation>
        <location evidence="1">Membrane</location>
        <topology evidence="1">Multi-pass membrane protein</topology>
    </subcellularLocation>
</comment>
<dbReference type="Pfam" id="PF01284">
    <property type="entry name" value="MARVEL"/>
    <property type="match status" value="1"/>
</dbReference>
<feature type="transmembrane region" description="Helical" evidence="9">
    <location>
        <begin position="130"/>
        <end position="151"/>
    </location>
</feature>
<dbReference type="InterPro" id="IPR008253">
    <property type="entry name" value="Marvel"/>
</dbReference>
<evidence type="ECO:0000256" key="7">
    <source>
        <dbReference type="ARBA" id="ARBA00039981"/>
    </source>
</evidence>
<dbReference type="InterPro" id="IPR050578">
    <property type="entry name" value="MARVEL-CKLF_proteins"/>
</dbReference>
<dbReference type="EMBL" id="JBHFQA010000015">
    <property type="protein sequence ID" value="KAL2086097.1"/>
    <property type="molecule type" value="Genomic_DNA"/>
</dbReference>
<evidence type="ECO:0000313" key="12">
    <source>
        <dbReference type="Proteomes" id="UP001591681"/>
    </source>
</evidence>
<evidence type="ECO:0000256" key="4">
    <source>
        <dbReference type="ARBA" id="ARBA00023136"/>
    </source>
</evidence>
<feature type="transmembrane region" description="Helical" evidence="9">
    <location>
        <begin position="47"/>
        <end position="70"/>
    </location>
</feature>
<dbReference type="PANTHER" id="PTHR22776:SF12">
    <property type="entry name" value="MYELIN AND LYMPHOCYTE PROTEIN"/>
    <property type="match status" value="1"/>
</dbReference>
<feature type="transmembrane region" description="Helical" evidence="9">
    <location>
        <begin position="90"/>
        <end position="110"/>
    </location>
</feature>
<evidence type="ECO:0000256" key="1">
    <source>
        <dbReference type="ARBA" id="ARBA00004141"/>
    </source>
</evidence>
<dbReference type="PROSITE" id="PS51225">
    <property type="entry name" value="MARVEL"/>
    <property type="match status" value="1"/>
</dbReference>
<keyword evidence="4 8" id="KW-0472">Membrane</keyword>